<name>A0A4Y2TNI5_ARAVE</name>
<accession>A0A4Y2TNI5</accession>
<keyword evidence="2" id="KW-1185">Reference proteome</keyword>
<reference evidence="1 2" key="1">
    <citation type="journal article" date="2019" name="Sci. Rep.">
        <title>Orb-weaving spider Araneus ventricosus genome elucidates the spidroin gene catalogue.</title>
        <authorList>
            <person name="Kono N."/>
            <person name="Nakamura H."/>
            <person name="Ohtoshi R."/>
            <person name="Moran D.A.P."/>
            <person name="Shinohara A."/>
            <person name="Yoshida Y."/>
            <person name="Fujiwara M."/>
            <person name="Mori M."/>
            <person name="Tomita M."/>
            <person name="Arakawa K."/>
        </authorList>
    </citation>
    <scope>NUCLEOTIDE SEQUENCE [LARGE SCALE GENOMIC DNA]</scope>
</reference>
<comment type="caution">
    <text evidence="1">The sequence shown here is derived from an EMBL/GenBank/DDBJ whole genome shotgun (WGS) entry which is preliminary data.</text>
</comment>
<organism evidence="1 2">
    <name type="scientific">Araneus ventricosus</name>
    <name type="common">Orbweaver spider</name>
    <name type="synonym">Epeira ventricosa</name>
    <dbReference type="NCBI Taxonomy" id="182803"/>
    <lineage>
        <taxon>Eukaryota</taxon>
        <taxon>Metazoa</taxon>
        <taxon>Ecdysozoa</taxon>
        <taxon>Arthropoda</taxon>
        <taxon>Chelicerata</taxon>
        <taxon>Arachnida</taxon>
        <taxon>Araneae</taxon>
        <taxon>Araneomorphae</taxon>
        <taxon>Entelegynae</taxon>
        <taxon>Araneoidea</taxon>
        <taxon>Araneidae</taxon>
        <taxon>Araneus</taxon>
    </lineage>
</organism>
<protein>
    <submittedName>
        <fullName evidence="1">Uncharacterized protein</fullName>
    </submittedName>
</protein>
<proteinExistence type="predicted"/>
<sequence length="82" mass="9929">MRSRKYSRLIEFFKDALATKYRWAMKSLRMSSTTKTRNDEDPSDNEHVEKGFSIVEAYHCLETAMKWFEQQKECNSLQLMYY</sequence>
<evidence type="ECO:0000313" key="2">
    <source>
        <dbReference type="Proteomes" id="UP000499080"/>
    </source>
</evidence>
<evidence type="ECO:0000313" key="1">
    <source>
        <dbReference type="EMBL" id="GBO01294.1"/>
    </source>
</evidence>
<dbReference type="AlphaFoldDB" id="A0A4Y2TNI5"/>
<dbReference type="EMBL" id="BGPR01029501">
    <property type="protein sequence ID" value="GBO01294.1"/>
    <property type="molecule type" value="Genomic_DNA"/>
</dbReference>
<gene>
    <name evidence="1" type="ORF">AVEN_255929_1</name>
</gene>
<dbReference type="OrthoDB" id="125347at2759"/>
<dbReference type="Proteomes" id="UP000499080">
    <property type="component" value="Unassembled WGS sequence"/>
</dbReference>